<dbReference type="Proteomes" id="UP000006265">
    <property type="component" value="Unassembled WGS sequence"/>
</dbReference>
<evidence type="ECO:0000256" key="1">
    <source>
        <dbReference type="SAM" id="MobiDB-lite"/>
    </source>
</evidence>
<protein>
    <submittedName>
        <fullName evidence="2">Uncharacterized protein</fullName>
    </submittedName>
</protein>
<accession>K5BL28</accession>
<proteinExistence type="predicted"/>
<comment type="caution">
    <text evidence="2">The sequence shown here is derived from an EMBL/GenBank/DDBJ whole genome shotgun (WGS) entry which is preliminary data.</text>
</comment>
<keyword evidence="3" id="KW-1185">Reference proteome</keyword>
<reference evidence="2 3" key="1">
    <citation type="journal article" date="2012" name="J. Bacteriol.">
        <title>Genome sequence of Mycobacterium hassiacum DSM 44199, a rare source of heat-stable mycobacterial proteins.</title>
        <authorList>
            <person name="Tiago I."/>
            <person name="Maranha A."/>
            <person name="Mendes V."/>
            <person name="Alarico S."/>
            <person name="Moynihan P.J."/>
            <person name="Clarke A.J."/>
            <person name="Macedo-Ribeiro S."/>
            <person name="Pereira P.J."/>
            <person name="Empadinhas N."/>
        </authorList>
    </citation>
    <scope>NUCLEOTIDE SEQUENCE [LARGE SCALE GENOMIC DNA]</scope>
    <source>
        <strain evidence="3">DSM 44199 / CIP 105218 / JCM 12690 / 3849</strain>
    </source>
</reference>
<feature type="non-terminal residue" evidence="2">
    <location>
        <position position="68"/>
    </location>
</feature>
<feature type="compositionally biased region" description="Acidic residues" evidence="1">
    <location>
        <begin position="18"/>
        <end position="31"/>
    </location>
</feature>
<organism evidence="2 3">
    <name type="scientific">Mycolicibacterium hassiacum (strain DSM 44199 / CIP 105218 / JCM 12690 / 3849)</name>
    <name type="common">Mycobacterium hassiacum</name>
    <dbReference type="NCBI Taxonomy" id="1122247"/>
    <lineage>
        <taxon>Bacteria</taxon>
        <taxon>Bacillati</taxon>
        <taxon>Actinomycetota</taxon>
        <taxon>Actinomycetes</taxon>
        <taxon>Mycobacteriales</taxon>
        <taxon>Mycobacteriaceae</taxon>
        <taxon>Mycolicibacterium</taxon>
    </lineage>
</organism>
<feature type="region of interest" description="Disordered" evidence="1">
    <location>
        <begin position="1"/>
        <end position="68"/>
    </location>
</feature>
<dbReference type="EMBL" id="AMRA01000004">
    <property type="protein sequence ID" value="EKF25889.1"/>
    <property type="molecule type" value="Genomic_DNA"/>
</dbReference>
<evidence type="ECO:0000313" key="3">
    <source>
        <dbReference type="Proteomes" id="UP000006265"/>
    </source>
</evidence>
<dbReference type="AlphaFoldDB" id="K5BL28"/>
<name>K5BL28_MYCHD</name>
<sequence length="68" mass="7438">MTDRDEELRRRLGWTGPEETETEPDEDDDFDTPPPKPAPRPSGPGDRRPSGDVAPAASAVRAGPPRRC</sequence>
<gene>
    <name evidence="2" type="ORF">C731_0073</name>
</gene>
<evidence type="ECO:0000313" key="2">
    <source>
        <dbReference type="EMBL" id="EKF25889.1"/>
    </source>
</evidence>
<feature type="compositionally biased region" description="Pro residues" evidence="1">
    <location>
        <begin position="32"/>
        <end position="42"/>
    </location>
</feature>
<feature type="compositionally biased region" description="Basic and acidic residues" evidence="1">
    <location>
        <begin position="1"/>
        <end position="10"/>
    </location>
</feature>